<gene>
    <name evidence="5" type="ORF">PGUG_01255</name>
</gene>
<dbReference type="GO" id="GO:0045944">
    <property type="term" value="P:positive regulation of transcription by RNA polymerase II"/>
    <property type="evidence" value="ECO:0007669"/>
    <property type="project" value="TreeGrafter"/>
</dbReference>
<dbReference type="EMBL" id="CH408156">
    <property type="protein sequence ID" value="EDK37157.2"/>
    <property type="molecule type" value="Genomic_DNA"/>
</dbReference>
<dbReference type="GeneID" id="5128368"/>
<dbReference type="VEuPathDB" id="FungiDB:PGUG_01255"/>
<dbReference type="GO" id="GO:0003700">
    <property type="term" value="F:DNA-binding transcription factor activity"/>
    <property type="evidence" value="ECO:0007669"/>
    <property type="project" value="UniProtKB-UniRule"/>
</dbReference>
<dbReference type="InParanoid" id="A5DDA4"/>
<dbReference type="PANTHER" id="PTHR35144:SF1">
    <property type="entry name" value="PROTEIN PACG"/>
    <property type="match status" value="1"/>
</dbReference>
<dbReference type="InterPro" id="IPR037141">
    <property type="entry name" value="NDT80_DNA-bd_dom_sf"/>
</dbReference>
<dbReference type="Gene3D" id="2.60.40.1390">
    <property type="entry name" value="NDT80 DNA-binding domain"/>
    <property type="match status" value="1"/>
</dbReference>
<feature type="compositionally biased region" description="Low complexity" evidence="3">
    <location>
        <begin position="228"/>
        <end position="242"/>
    </location>
</feature>
<sequence length="697" mass="78165">MRSCAPMNEDFDDLASLFMSDIFHGHPAEAQHVPEPSVKRETHDSGPGFENLVRTSTSTDDFNDFLNNNSFINNSSEVPNPQQSGQHGTFGHNHYPGLYLHGFQANSATYGTQVGHLVQHMPVLFNQSQSAQPQVQPQLMGQQEQGQMQQMYDFQQHQMRQAPHLMGPPTTSAMPGSGVSSDQEVMFSTLSFENSPVPDQRNKTARNNDNGDGAKQKSTKARSTLPAGSISSIGSSSRGQGSNDTRSESGTGGPLGKKESLGRPYLEPRIQIRYKQKRLTRLLDLKDSSPVQNYTISDKNGSNVNVNFSCFLTGKLLTNDFDNSIYLLMAENADPTKKHDAKIISCYRRNLLQIAMNLNLTGFSSDEKLLRLQNNEYGYNVSRVIKWFKIQVLAVPSSDPNHNVPVLIRVPKDKEGPSPKGDIAPIPINEPEHIVTLNNSEVRNGTIDNYYSVKQLQFRKATPYNGKLTLQNYFQLKVRLKAIVADLYYDDYVDDFSATSQNTDRNEVLLHEVTSEPIIVRGRNPSFYEERNDLLLGNRNPDSRASFEALRAYVDESDDDENEEDSNVVPSGANAIAGDEIDGADHEEREDEEVEDGDIIEEGEEEENGEINENDENERSREVSVPRKNSSPDLKTLSIDKGRYKYFPISSIYYLPPITSVYFPHGAHQKIGNVRSEEPSDHEKAPKRRSSSNVYFR</sequence>
<dbReference type="OrthoDB" id="4117572at2759"/>
<organism evidence="5 6">
    <name type="scientific">Meyerozyma guilliermondii (strain ATCC 6260 / CBS 566 / DSM 6381 / JCM 1539 / NBRC 10279 / NRRL Y-324)</name>
    <name type="common">Yeast</name>
    <name type="synonym">Candida guilliermondii</name>
    <dbReference type="NCBI Taxonomy" id="294746"/>
    <lineage>
        <taxon>Eukaryota</taxon>
        <taxon>Fungi</taxon>
        <taxon>Dikarya</taxon>
        <taxon>Ascomycota</taxon>
        <taxon>Saccharomycotina</taxon>
        <taxon>Pichiomycetes</taxon>
        <taxon>Debaryomycetaceae</taxon>
        <taxon>Meyerozyma</taxon>
    </lineage>
</organism>
<dbReference type="HOGENOM" id="CLU_397387_0_0_1"/>
<dbReference type="GO" id="GO:0000228">
    <property type="term" value="C:nuclear chromosome"/>
    <property type="evidence" value="ECO:0007669"/>
    <property type="project" value="TreeGrafter"/>
</dbReference>
<evidence type="ECO:0000256" key="2">
    <source>
        <dbReference type="PROSITE-ProRule" id="PRU00850"/>
    </source>
</evidence>
<dbReference type="GO" id="GO:0003677">
    <property type="term" value="F:DNA binding"/>
    <property type="evidence" value="ECO:0007669"/>
    <property type="project" value="UniProtKB-KW"/>
</dbReference>
<dbReference type="Pfam" id="PF05224">
    <property type="entry name" value="NDT80_PhoG"/>
    <property type="match status" value="1"/>
</dbReference>
<proteinExistence type="predicted"/>
<dbReference type="RefSeq" id="XP_001485584.2">
    <property type="nucleotide sequence ID" value="XM_001485534.1"/>
</dbReference>
<dbReference type="STRING" id="294746.A5DDA4"/>
<keyword evidence="1 2" id="KW-0238">DNA-binding</keyword>
<evidence type="ECO:0000259" key="4">
    <source>
        <dbReference type="PROSITE" id="PS51517"/>
    </source>
</evidence>
<evidence type="ECO:0000313" key="6">
    <source>
        <dbReference type="Proteomes" id="UP000001997"/>
    </source>
</evidence>
<feature type="compositionally biased region" description="Basic and acidic residues" evidence="3">
    <location>
        <begin position="675"/>
        <end position="684"/>
    </location>
</feature>
<dbReference type="InterPro" id="IPR024061">
    <property type="entry name" value="NDT80_DNA-bd_dom"/>
</dbReference>
<dbReference type="GO" id="GO:0051321">
    <property type="term" value="P:meiotic cell cycle"/>
    <property type="evidence" value="ECO:0007669"/>
    <property type="project" value="TreeGrafter"/>
</dbReference>
<dbReference type="InterPro" id="IPR008967">
    <property type="entry name" value="p53-like_TF_DNA-bd_sf"/>
</dbReference>
<accession>A5DDA4</accession>
<dbReference type="eggNOG" id="ENOG502SAHY">
    <property type="taxonomic scope" value="Eukaryota"/>
</dbReference>
<dbReference type="PANTHER" id="PTHR35144">
    <property type="entry name" value="MEIOSIS-SPECIFIC TRANSCRIPTION FACTOR NDT80"/>
    <property type="match status" value="1"/>
</dbReference>
<dbReference type="KEGG" id="pgu:PGUG_01255"/>
<feature type="region of interest" description="Disordered" evidence="3">
    <location>
        <begin position="672"/>
        <end position="697"/>
    </location>
</feature>
<dbReference type="Proteomes" id="UP000001997">
    <property type="component" value="Unassembled WGS sequence"/>
</dbReference>
<feature type="region of interest" description="Disordered" evidence="3">
    <location>
        <begin position="192"/>
        <end position="264"/>
    </location>
</feature>
<dbReference type="InterPro" id="IPR052605">
    <property type="entry name" value="Fungal_trans_regulator"/>
</dbReference>
<evidence type="ECO:0000256" key="3">
    <source>
        <dbReference type="SAM" id="MobiDB-lite"/>
    </source>
</evidence>
<evidence type="ECO:0000256" key="1">
    <source>
        <dbReference type="ARBA" id="ARBA00023125"/>
    </source>
</evidence>
<dbReference type="PROSITE" id="PS51517">
    <property type="entry name" value="NDT80"/>
    <property type="match status" value="1"/>
</dbReference>
<evidence type="ECO:0000313" key="5">
    <source>
        <dbReference type="EMBL" id="EDK37157.2"/>
    </source>
</evidence>
<reference evidence="5 6" key="1">
    <citation type="journal article" date="2009" name="Nature">
        <title>Evolution of pathogenicity and sexual reproduction in eight Candida genomes.</title>
        <authorList>
            <person name="Butler G."/>
            <person name="Rasmussen M.D."/>
            <person name="Lin M.F."/>
            <person name="Santos M.A."/>
            <person name="Sakthikumar S."/>
            <person name="Munro C.A."/>
            <person name="Rheinbay E."/>
            <person name="Grabherr M."/>
            <person name="Forche A."/>
            <person name="Reedy J.L."/>
            <person name="Agrafioti I."/>
            <person name="Arnaud M.B."/>
            <person name="Bates S."/>
            <person name="Brown A.J."/>
            <person name="Brunke S."/>
            <person name="Costanzo M.C."/>
            <person name="Fitzpatrick D.A."/>
            <person name="de Groot P.W."/>
            <person name="Harris D."/>
            <person name="Hoyer L.L."/>
            <person name="Hube B."/>
            <person name="Klis F.M."/>
            <person name="Kodira C."/>
            <person name="Lennard N."/>
            <person name="Logue M.E."/>
            <person name="Martin R."/>
            <person name="Neiman A.M."/>
            <person name="Nikolaou E."/>
            <person name="Quail M.A."/>
            <person name="Quinn J."/>
            <person name="Santos M.C."/>
            <person name="Schmitzberger F.F."/>
            <person name="Sherlock G."/>
            <person name="Shah P."/>
            <person name="Silverstein K.A."/>
            <person name="Skrzypek M.S."/>
            <person name="Soll D."/>
            <person name="Staggs R."/>
            <person name="Stansfield I."/>
            <person name="Stumpf M.P."/>
            <person name="Sudbery P.E."/>
            <person name="Srikantha T."/>
            <person name="Zeng Q."/>
            <person name="Berman J."/>
            <person name="Berriman M."/>
            <person name="Heitman J."/>
            <person name="Gow N.A."/>
            <person name="Lorenz M.C."/>
            <person name="Birren B.W."/>
            <person name="Kellis M."/>
            <person name="Cuomo C.A."/>
        </authorList>
    </citation>
    <scope>NUCLEOTIDE SEQUENCE [LARGE SCALE GENOMIC DNA]</scope>
    <source>
        <strain evidence="6">ATCC 6260 / CBS 566 / DSM 6381 / JCM 1539 / NBRC 10279 / NRRL Y-324</strain>
    </source>
</reference>
<protein>
    <recommendedName>
        <fullName evidence="4">NDT80 domain-containing protein</fullName>
    </recommendedName>
</protein>
<dbReference type="AlphaFoldDB" id="A5DDA4"/>
<keyword evidence="6" id="KW-1185">Reference proteome</keyword>
<name>A5DDA4_PICGU</name>
<feature type="domain" description="NDT80" evidence="4">
    <location>
        <begin position="256"/>
        <end position="532"/>
    </location>
</feature>
<dbReference type="SUPFAM" id="SSF49417">
    <property type="entry name" value="p53-like transcription factors"/>
    <property type="match status" value="1"/>
</dbReference>
<feature type="compositionally biased region" description="Acidic residues" evidence="3">
    <location>
        <begin position="588"/>
        <end position="616"/>
    </location>
</feature>
<feature type="DNA-binding region" description="NDT80" evidence="2">
    <location>
        <begin position="256"/>
        <end position="532"/>
    </location>
</feature>
<feature type="compositionally biased region" description="Acidic residues" evidence="3">
    <location>
        <begin position="555"/>
        <end position="566"/>
    </location>
</feature>
<feature type="region of interest" description="Disordered" evidence="3">
    <location>
        <begin position="555"/>
        <end position="635"/>
    </location>
</feature>